<dbReference type="Gene3D" id="1.10.10.60">
    <property type="entry name" value="Homeodomain-like"/>
    <property type="match status" value="1"/>
</dbReference>
<evidence type="ECO:0000256" key="2">
    <source>
        <dbReference type="ARBA" id="ARBA00022840"/>
    </source>
</evidence>
<dbReference type="SUPFAM" id="SSF52540">
    <property type="entry name" value="P-loop containing nucleoside triphosphate hydrolases"/>
    <property type="match status" value="1"/>
</dbReference>
<dbReference type="RefSeq" id="WP_122628677.1">
    <property type="nucleotide sequence ID" value="NZ_UPPP01000080.1"/>
</dbReference>
<sequence>MDNLNGSLKAEPVRLALIYTYPKMAETFSALAKQENLKPYVAFAALDEAAAIAKEIEPNIDAILSRGGTAEYIKQAVSVPVISIPITPFDAVKSINSIKDIGKKIALFNYGSNMYGIRDIENMFNATIREYTFFNEQEIEAGIINAKSHGIEIVIGGIITINLAEQHGLKGVLIESGEEAVYRSMIEAIHIVEASRMERRKAVRFKAVLDSIAEGIIFTDDQNRVIVYNPAAERIFRLPERAVVGSFVQETIPNTRMHTVFETGKSELGELQEIHGGIIATSRSPIFLDGKPIGVVSVFEDITKIQQLEQQIRKQIHAKGFVAKHRFQDILTVNPQVSEVKELAALYATTDSSVLIEGESGTGKELFAQSIHNASKRAGRPFVAVNCAAIPEYLLESELFGYESGAFTGAKKGGKQGLFELAHNGTIFLDEIGEIPKALQARLLRVLQEKEIMRVGGDKLIPVDIRIISATNKNLESKIEQGEFRDDLYYRLNVFSLKLLPLRERKEDIPLLASSFLQQLNAHADYELLEKELAPALKAYNWPGNIRELRNICERLALLLERPEQKLTSTELFKKVMNVFPVDDGDSLTVRIELEGNLKQVIDSVEKKILDYMLEKYGRDQDAVAKRLGIGRTTLWRKINT</sequence>
<dbReference type="SMART" id="SM00091">
    <property type="entry name" value="PAS"/>
    <property type="match status" value="1"/>
</dbReference>
<dbReference type="SUPFAM" id="SSF46689">
    <property type="entry name" value="Homeodomain-like"/>
    <property type="match status" value="1"/>
</dbReference>
<feature type="domain" description="PAS" evidence="7">
    <location>
        <begin position="201"/>
        <end position="245"/>
    </location>
</feature>
<dbReference type="InterPro" id="IPR025662">
    <property type="entry name" value="Sigma_54_int_dom_ATP-bd_1"/>
</dbReference>
<dbReference type="InterPro" id="IPR010524">
    <property type="entry name" value="Sig_transdc_resp-reg_PrpR_N"/>
</dbReference>
<dbReference type="GO" id="GO:0005524">
    <property type="term" value="F:ATP binding"/>
    <property type="evidence" value="ECO:0007669"/>
    <property type="project" value="UniProtKB-KW"/>
</dbReference>
<dbReference type="InterPro" id="IPR002078">
    <property type="entry name" value="Sigma_54_int"/>
</dbReference>
<proteinExistence type="predicted"/>
<dbReference type="InterPro" id="IPR027417">
    <property type="entry name" value="P-loop_NTPase"/>
</dbReference>
<dbReference type="Gene3D" id="1.10.8.60">
    <property type="match status" value="1"/>
</dbReference>
<protein>
    <submittedName>
        <fullName evidence="8">Propionate catabolism activator</fullName>
    </submittedName>
</protein>
<keyword evidence="5" id="KW-0804">Transcription</keyword>
<name>A0A498R4X5_9FIRM</name>
<dbReference type="EMBL" id="UPPP01000080">
    <property type="protein sequence ID" value="VBB07746.1"/>
    <property type="molecule type" value="Genomic_DNA"/>
</dbReference>
<evidence type="ECO:0000259" key="6">
    <source>
        <dbReference type="PROSITE" id="PS50045"/>
    </source>
</evidence>
<dbReference type="InterPro" id="IPR035965">
    <property type="entry name" value="PAS-like_dom_sf"/>
</dbReference>
<keyword evidence="9" id="KW-1185">Reference proteome</keyword>
<dbReference type="GO" id="GO:0043565">
    <property type="term" value="F:sequence-specific DNA binding"/>
    <property type="evidence" value="ECO:0007669"/>
    <property type="project" value="InterPro"/>
</dbReference>
<dbReference type="PROSITE" id="PS50112">
    <property type="entry name" value="PAS"/>
    <property type="match status" value="1"/>
</dbReference>
<evidence type="ECO:0000256" key="3">
    <source>
        <dbReference type="ARBA" id="ARBA00023015"/>
    </source>
</evidence>
<evidence type="ECO:0000313" key="8">
    <source>
        <dbReference type="EMBL" id="VBB07746.1"/>
    </source>
</evidence>
<dbReference type="Pfam" id="PF25601">
    <property type="entry name" value="AAA_lid_14"/>
    <property type="match status" value="1"/>
</dbReference>
<keyword evidence="4" id="KW-0238">DNA-binding</keyword>
<dbReference type="AlphaFoldDB" id="A0A498R4X5"/>
<dbReference type="InterPro" id="IPR058031">
    <property type="entry name" value="AAA_lid_NorR"/>
</dbReference>
<dbReference type="FunFam" id="3.40.50.300:FF:000006">
    <property type="entry name" value="DNA-binding transcriptional regulator NtrC"/>
    <property type="match status" value="1"/>
</dbReference>
<dbReference type="PROSITE" id="PS00675">
    <property type="entry name" value="SIGMA54_INTERACT_1"/>
    <property type="match status" value="1"/>
</dbReference>
<keyword evidence="2" id="KW-0067">ATP-binding</keyword>
<evidence type="ECO:0000313" key="9">
    <source>
        <dbReference type="Proteomes" id="UP000277811"/>
    </source>
</evidence>
<dbReference type="PROSITE" id="PS00676">
    <property type="entry name" value="SIGMA54_INTERACT_2"/>
    <property type="match status" value="1"/>
</dbReference>
<keyword evidence="3" id="KW-0805">Transcription regulation</keyword>
<dbReference type="SMART" id="SM00382">
    <property type="entry name" value="AAA"/>
    <property type="match status" value="1"/>
</dbReference>
<dbReference type="CDD" id="cd00130">
    <property type="entry name" value="PAS"/>
    <property type="match status" value="1"/>
</dbReference>
<dbReference type="Gene3D" id="3.40.50.300">
    <property type="entry name" value="P-loop containing nucleotide triphosphate hydrolases"/>
    <property type="match status" value="1"/>
</dbReference>
<dbReference type="Gene3D" id="3.40.50.2300">
    <property type="match status" value="1"/>
</dbReference>
<dbReference type="PROSITE" id="PS50045">
    <property type="entry name" value="SIGMA54_INTERACT_4"/>
    <property type="match status" value="1"/>
</dbReference>
<keyword evidence="1" id="KW-0547">Nucleotide-binding</keyword>
<dbReference type="Pfam" id="PF02954">
    <property type="entry name" value="HTH_8"/>
    <property type="match status" value="1"/>
</dbReference>
<dbReference type="InterPro" id="IPR025944">
    <property type="entry name" value="Sigma_54_int_dom_CS"/>
</dbReference>
<reference evidence="8 9" key="1">
    <citation type="submission" date="2018-06" db="EMBL/GenBank/DDBJ databases">
        <authorList>
            <person name="Strepis N."/>
        </authorList>
    </citation>
    <scope>NUCLEOTIDE SEQUENCE [LARGE SCALE GENOMIC DNA]</scope>
    <source>
        <strain evidence="8">LUCI</strain>
    </source>
</reference>
<dbReference type="Pfam" id="PF06506">
    <property type="entry name" value="PrpR_N"/>
    <property type="match status" value="1"/>
</dbReference>
<accession>A0A498R4X5</accession>
<dbReference type="Pfam" id="PF00158">
    <property type="entry name" value="Sigma54_activat"/>
    <property type="match status" value="1"/>
</dbReference>
<dbReference type="CDD" id="cd00009">
    <property type="entry name" value="AAA"/>
    <property type="match status" value="1"/>
</dbReference>
<evidence type="ECO:0000256" key="1">
    <source>
        <dbReference type="ARBA" id="ARBA00022741"/>
    </source>
</evidence>
<dbReference type="GO" id="GO:0000156">
    <property type="term" value="F:phosphorelay response regulator activity"/>
    <property type="evidence" value="ECO:0007669"/>
    <property type="project" value="InterPro"/>
</dbReference>
<evidence type="ECO:0000256" key="4">
    <source>
        <dbReference type="ARBA" id="ARBA00023125"/>
    </source>
</evidence>
<dbReference type="Gene3D" id="3.40.50.10660">
    <property type="entry name" value="PrpR receptor domain-like"/>
    <property type="match status" value="1"/>
</dbReference>
<gene>
    <name evidence="8" type="ORF">LUCI_3011</name>
</gene>
<dbReference type="SUPFAM" id="SSF159800">
    <property type="entry name" value="PrpR receptor domain-like"/>
    <property type="match status" value="1"/>
</dbReference>
<dbReference type="Pfam" id="PF13426">
    <property type="entry name" value="PAS_9"/>
    <property type="match status" value="1"/>
</dbReference>
<dbReference type="InterPro" id="IPR000014">
    <property type="entry name" value="PAS"/>
</dbReference>
<dbReference type="NCBIfam" id="TIGR00229">
    <property type="entry name" value="sensory_box"/>
    <property type="match status" value="1"/>
</dbReference>
<dbReference type="InterPro" id="IPR009057">
    <property type="entry name" value="Homeodomain-like_sf"/>
</dbReference>
<organism evidence="8 9">
    <name type="scientific">Lucifera butyrica</name>
    <dbReference type="NCBI Taxonomy" id="1351585"/>
    <lineage>
        <taxon>Bacteria</taxon>
        <taxon>Bacillati</taxon>
        <taxon>Bacillota</taxon>
        <taxon>Negativicutes</taxon>
        <taxon>Veillonellales</taxon>
        <taxon>Veillonellaceae</taxon>
        <taxon>Lucifera</taxon>
    </lineage>
</organism>
<dbReference type="PROSITE" id="PS00688">
    <property type="entry name" value="SIGMA54_INTERACT_3"/>
    <property type="match status" value="1"/>
</dbReference>
<dbReference type="Gene3D" id="3.30.450.20">
    <property type="entry name" value="PAS domain"/>
    <property type="match status" value="1"/>
</dbReference>
<evidence type="ECO:0000259" key="7">
    <source>
        <dbReference type="PROSITE" id="PS50112"/>
    </source>
</evidence>
<dbReference type="SUPFAM" id="SSF55785">
    <property type="entry name" value="PYP-like sensor domain (PAS domain)"/>
    <property type="match status" value="1"/>
</dbReference>
<dbReference type="OrthoDB" id="9803970at2"/>
<evidence type="ECO:0000256" key="5">
    <source>
        <dbReference type="ARBA" id="ARBA00023163"/>
    </source>
</evidence>
<feature type="domain" description="Sigma-54 factor interaction" evidence="6">
    <location>
        <begin position="330"/>
        <end position="558"/>
    </location>
</feature>
<dbReference type="PANTHER" id="PTHR32071">
    <property type="entry name" value="TRANSCRIPTIONAL REGULATORY PROTEIN"/>
    <property type="match status" value="1"/>
</dbReference>
<dbReference type="Proteomes" id="UP000277811">
    <property type="component" value="Unassembled WGS sequence"/>
</dbReference>
<dbReference type="InterPro" id="IPR003593">
    <property type="entry name" value="AAA+_ATPase"/>
</dbReference>
<dbReference type="InterPro" id="IPR025943">
    <property type="entry name" value="Sigma_54_int_dom_ATP-bd_2"/>
</dbReference>
<dbReference type="GO" id="GO:0006355">
    <property type="term" value="P:regulation of DNA-templated transcription"/>
    <property type="evidence" value="ECO:0007669"/>
    <property type="project" value="InterPro"/>
</dbReference>
<dbReference type="InterPro" id="IPR002197">
    <property type="entry name" value="HTH_Fis"/>
</dbReference>